<evidence type="ECO:0000313" key="2">
    <source>
        <dbReference type="Proteomes" id="UP000824533"/>
    </source>
</evidence>
<protein>
    <submittedName>
        <fullName evidence="1">Uncharacterized protein</fullName>
    </submittedName>
</protein>
<dbReference type="EMBL" id="CM034388">
    <property type="protein sequence ID" value="KAJ0183382.1"/>
    <property type="molecule type" value="Genomic_DNA"/>
</dbReference>
<name>A0ACC1DIZ6_9NEOP</name>
<dbReference type="Proteomes" id="UP000824533">
    <property type="component" value="Linkage Group LG02"/>
</dbReference>
<gene>
    <name evidence="1" type="ORF">K1T71_001358</name>
</gene>
<comment type="caution">
    <text evidence="1">The sequence shown here is derived from an EMBL/GenBank/DDBJ whole genome shotgun (WGS) entry which is preliminary data.</text>
</comment>
<accession>A0ACC1DIZ6</accession>
<evidence type="ECO:0000313" key="1">
    <source>
        <dbReference type="EMBL" id="KAJ0183382.1"/>
    </source>
</evidence>
<organism evidence="1 2">
    <name type="scientific">Dendrolimus kikuchii</name>
    <dbReference type="NCBI Taxonomy" id="765133"/>
    <lineage>
        <taxon>Eukaryota</taxon>
        <taxon>Metazoa</taxon>
        <taxon>Ecdysozoa</taxon>
        <taxon>Arthropoda</taxon>
        <taxon>Hexapoda</taxon>
        <taxon>Insecta</taxon>
        <taxon>Pterygota</taxon>
        <taxon>Neoptera</taxon>
        <taxon>Endopterygota</taxon>
        <taxon>Lepidoptera</taxon>
        <taxon>Glossata</taxon>
        <taxon>Ditrysia</taxon>
        <taxon>Bombycoidea</taxon>
        <taxon>Lasiocampidae</taxon>
        <taxon>Dendrolimus</taxon>
    </lineage>
</organism>
<reference evidence="1 2" key="1">
    <citation type="journal article" date="2021" name="Front. Genet.">
        <title>Chromosome-Level Genome Assembly Reveals Significant Gene Expansion in the Toll and IMD Signaling Pathways of Dendrolimus kikuchii.</title>
        <authorList>
            <person name="Zhou J."/>
            <person name="Wu P."/>
            <person name="Xiong Z."/>
            <person name="Liu N."/>
            <person name="Zhao N."/>
            <person name="Ji M."/>
            <person name="Qiu Y."/>
            <person name="Yang B."/>
        </authorList>
    </citation>
    <scope>NUCLEOTIDE SEQUENCE [LARGE SCALE GENOMIC DNA]</scope>
    <source>
        <strain evidence="1">Ann1</strain>
    </source>
</reference>
<proteinExistence type="predicted"/>
<sequence>SPDVDQITAIEFVHLKTNKTREPIGTPMFLPSKATITLTRRKRCYSELVKAV</sequence>
<keyword evidence="2" id="KW-1185">Reference proteome</keyword>
<feature type="non-terminal residue" evidence="1">
    <location>
        <position position="1"/>
    </location>
</feature>